<sequence>MSTFPTERTAIITGAVSERGIGRATANYLAAQGWNIGIIDLDDALCKATAKELASQYGVQAHGAGANVADEASVRAAIDSIEAELPQVVALANVAGVSSPVPYLELDAAEWNRVLDINLNGVHYATRRVAESMARNRIGRIVNISSVSAQRGGGTFSKTPYSAAKAGVIGLTRATARELGEYDITVNAISPGPIDTDIMGGTLSEERKEELTKDLVVNRVGSTRDIAAAIAFLFSEDAGYISGQTLNVDGGLYMH</sequence>
<comment type="caution">
    <text evidence="4">The sequence shown here is derived from an EMBL/GenBank/DDBJ whole genome shotgun (WGS) entry which is preliminary data.</text>
</comment>
<evidence type="ECO:0000313" key="4">
    <source>
        <dbReference type="EMBL" id="RKO21272.1"/>
    </source>
</evidence>
<dbReference type="InterPro" id="IPR002347">
    <property type="entry name" value="SDR_fam"/>
</dbReference>
<evidence type="ECO:0000313" key="5">
    <source>
        <dbReference type="Proteomes" id="UP000273159"/>
    </source>
</evidence>
<accession>A0A3B0FHU5</accession>
<dbReference type="Pfam" id="PF13561">
    <property type="entry name" value="adh_short_C2"/>
    <property type="match status" value="1"/>
</dbReference>
<evidence type="ECO:0000259" key="3">
    <source>
        <dbReference type="SMART" id="SM00822"/>
    </source>
</evidence>
<dbReference type="FunFam" id="3.40.50.720:FF:000173">
    <property type="entry name" value="3-oxoacyl-[acyl-carrier protein] reductase"/>
    <property type="match status" value="1"/>
</dbReference>
<evidence type="ECO:0000256" key="2">
    <source>
        <dbReference type="ARBA" id="ARBA00023002"/>
    </source>
</evidence>
<feature type="domain" description="Ketoreductase" evidence="3">
    <location>
        <begin position="8"/>
        <end position="192"/>
    </location>
</feature>
<dbReference type="InterPro" id="IPR036291">
    <property type="entry name" value="NAD(P)-bd_dom_sf"/>
</dbReference>
<evidence type="ECO:0000256" key="1">
    <source>
        <dbReference type="ARBA" id="ARBA00006484"/>
    </source>
</evidence>
<gene>
    <name evidence="4" type="ORF">D7Z96_16280</name>
</gene>
<dbReference type="GO" id="GO:0016616">
    <property type="term" value="F:oxidoreductase activity, acting on the CH-OH group of donors, NAD or NADP as acceptor"/>
    <property type="evidence" value="ECO:0007669"/>
    <property type="project" value="TreeGrafter"/>
</dbReference>
<dbReference type="EMBL" id="RBNH01000017">
    <property type="protein sequence ID" value="RKO21272.1"/>
    <property type="molecule type" value="Genomic_DNA"/>
</dbReference>
<dbReference type="PANTHER" id="PTHR42760:SF133">
    <property type="entry name" value="3-OXOACYL-[ACYL-CARRIER-PROTEIN] REDUCTASE"/>
    <property type="match status" value="1"/>
</dbReference>
<dbReference type="PANTHER" id="PTHR42760">
    <property type="entry name" value="SHORT-CHAIN DEHYDROGENASES/REDUCTASES FAMILY MEMBER"/>
    <property type="match status" value="1"/>
</dbReference>
<keyword evidence="2" id="KW-0560">Oxidoreductase</keyword>
<dbReference type="PRINTS" id="PR00081">
    <property type="entry name" value="GDHRDH"/>
</dbReference>
<comment type="similarity">
    <text evidence="1">Belongs to the short-chain dehydrogenases/reductases (SDR) family.</text>
</comment>
<reference evidence="4 5" key="1">
    <citation type="submission" date="2018-10" db="EMBL/GenBank/DDBJ databases">
        <title>Genome-guide identification and characterization of bacteria that degrade polycyclic aromatic hydrocarbons and resist hexavalent chromium simultaneously.</title>
        <authorList>
            <person name="Feng H."/>
        </authorList>
    </citation>
    <scope>NUCLEOTIDE SEQUENCE [LARGE SCALE GENOMIC DNA]</scope>
    <source>
        <strain evidence="4 5">J015</strain>
    </source>
</reference>
<dbReference type="Gene3D" id="3.40.50.720">
    <property type="entry name" value="NAD(P)-binding Rossmann-like Domain"/>
    <property type="match status" value="1"/>
</dbReference>
<protein>
    <submittedName>
        <fullName evidence="4">SDR family oxidoreductase</fullName>
    </submittedName>
</protein>
<dbReference type="AlphaFoldDB" id="A0A3B0FHU5"/>
<dbReference type="PROSITE" id="PS00061">
    <property type="entry name" value="ADH_SHORT"/>
    <property type="match status" value="1"/>
</dbReference>
<name>A0A3B0FHU5_PSEPS</name>
<reference evidence="5" key="2">
    <citation type="submission" date="2018-10" db="EMBL/GenBank/DDBJ databases">
        <authorList>
            <person name="Wang Y."/>
            <person name="Wang J."/>
            <person name="Yang X."/>
            <person name="Wang Z."/>
            <person name="Huang Y."/>
        </authorList>
    </citation>
    <scope>NUCLEOTIDE SEQUENCE [LARGE SCALE GENOMIC DNA]</scope>
    <source>
        <strain evidence="5">J015</strain>
    </source>
</reference>
<dbReference type="InterPro" id="IPR057326">
    <property type="entry name" value="KR_dom"/>
</dbReference>
<dbReference type="PRINTS" id="PR00080">
    <property type="entry name" value="SDRFAMILY"/>
</dbReference>
<dbReference type="Proteomes" id="UP000273159">
    <property type="component" value="Unassembled WGS sequence"/>
</dbReference>
<dbReference type="InterPro" id="IPR020904">
    <property type="entry name" value="Sc_DH/Rdtase_CS"/>
</dbReference>
<dbReference type="SMART" id="SM00822">
    <property type="entry name" value="PKS_KR"/>
    <property type="match status" value="1"/>
</dbReference>
<dbReference type="SUPFAM" id="SSF51735">
    <property type="entry name" value="NAD(P)-binding Rossmann-fold domains"/>
    <property type="match status" value="1"/>
</dbReference>
<proteinExistence type="inferred from homology"/>
<dbReference type="RefSeq" id="WP_120693198.1">
    <property type="nucleotide sequence ID" value="NZ_RBNH01000017.1"/>
</dbReference>
<organism evidence="4 5">
    <name type="scientific">Pseudarthrobacter phenanthrenivorans</name>
    <name type="common">Arthrobacter phenanthrenivorans</name>
    <dbReference type="NCBI Taxonomy" id="361575"/>
    <lineage>
        <taxon>Bacteria</taxon>
        <taxon>Bacillati</taxon>
        <taxon>Actinomycetota</taxon>
        <taxon>Actinomycetes</taxon>
        <taxon>Micrococcales</taxon>
        <taxon>Micrococcaceae</taxon>
        <taxon>Pseudarthrobacter</taxon>
    </lineage>
</organism>